<feature type="transmembrane region" description="Helical" evidence="1">
    <location>
        <begin position="6"/>
        <end position="32"/>
    </location>
</feature>
<protein>
    <submittedName>
        <fullName evidence="2">Uncharacterized protein</fullName>
    </submittedName>
</protein>
<sequence length="106" mass="11873">MNFMDLFVPMFFAFVAASVVMALSHFLLSLWISKRHATKVKNYYKDMAEKMGMSPEDFISQMENQMNNMDGMGMFNGPPGMMGGPMENVMTTTSGGGEVHEHGNYL</sequence>
<proteinExistence type="predicted"/>
<reference evidence="2" key="1">
    <citation type="journal article" date="2015" name="Nature">
        <title>Complex archaea that bridge the gap between prokaryotes and eukaryotes.</title>
        <authorList>
            <person name="Spang A."/>
            <person name="Saw J.H."/>
            <person name="Jorgensen S.L."/>
            <person name="Zaremba-Niedzwiedzka K."/>
            <person name="Martijn J."/>
            <person name="Lind A.E."/>
            <person name="van Eijk R."/>
            <person name="Schleper C."/>
            <person name="Guy L."/>
            <person name="Ettema T.J."/>
        </authorList>
    </citation>
    <scope>NUCLEOTIDE SEQUENCE</scope>
</reference>
<dbReference type="EMBL" id="LAZR01006492">
    <property type="protein sequence ID" value="KKM91750.1"/>
    <property type="molecule type" value="Genomic_DNA"/>
</dbReference>
<name>A0A0F9NSD3_9ZZZZ</name>
<gene>
    <name evidence="2" type="ORF">LCGC14_1225450</name>
</gene>
<dbReference type="AlphaFoldDB" id="A0A0F9NSD3"/>
<evidence type="ECO:0000256" key="1">
    <source>
        <dbReference type="SAM" id="Phobius"/>
    </source>
</evidence>
<comment type="caution">
    <text evidence="2">The sequence shown here is derived from an EMBL/GenBank/DDBJ whole genome shotgun (WGS) entry which is preliminary data.</text>
</comment>
<organism evidence="2">
    <name type="scientific">marine sediment metagenome</name>
    <dbReference type="NCBI Taxonomy" id="412755"/>
    <lineage>
        <taxon>unclassified sequences</taxon>
        <taxon>metagenomes</taxon>
        <taxon>ecological metagenomes</taxon>
    </lineage>
</organism>
<keyword evidence="1" id="KW-0812">Transmembrane</keyword>
<evidence type="ECO:0000313" key="2">
    <source>
        <dbReference type="EMBL" id="KKM91750.1"/>
    </source>
</evidence>
<keyword evidence="1" id="KW-1133">Transmembrane helix</keyword>
<keyword evidence="1" id="KW-0472">Membrane</keyword>
<accession>A0A0F9NSD3</accession>